<dbReference type="EMBL" id="GEDC01029430">
    <property type="protein sequence ID" value="JAS07868.1"/>
    <property type="molecule type" value="Transcribed_RNA"/>
</dbReference>
<gene>
    <name evidence="8" type="ORF">g.9436</name>
</gene>
<evidence type="ECO:0000256" key="5">
    <source>
        <dbReference type="ARBA" id="ARBA00022989"/>
    </source>
</evidence>
<keyword evidence="5 7" id="KW-1133">Transmembrane helix</keyword>
<reference evidence="8" key="1">
    <citation type="submission" date="2015-12" db="EMBL/GenBank/DDBJ databases">
        <title>De novo transcriptome assembly of four potential Pierce s Disease insect vectors from Arizona vineyards.</title>
        <authorList>
            <person name="Tassone E.E."/>
        </authorList>
    </citation>
    <scope>NUCLEOTIDE SEQUENCE</scope>
</reference>
<feature type="transmembrane region" description="Helical" evidence="7">
    <location>
        <begin position="27"/>
        <end position="50"/>
    </location>
</feature>
<dbReference type="PANTHER" id="PTHR31592">
    <property type="entry name" value="TRANSMEMBRANE PROTEIN 192"/>
    <property type="match status" value="1"/>
</dbReference>
<evidence type="ECO:0000256" key="7">
    <source>
        <dbReference type="SAM" id="Phobius"/>
    </source>
</evidence>
<evidence type="ECO:0000256" key="3">
    <source>
        <dbReference type="ARBA" id="ARBA00014635"/>
    </source>
</evidence>
<evidence type="ECO:0000256" key="4">
    <source>
        <dbReference type="ARBA" id="ARBA00022692"/>
    </source>
</evidence>
<name>A0A1B6C2W8_9HEMI</name>
<comment type="similarity">
    <text evidence="2">Belongs to the TMEM192 family.</text>
</comment>
<dbReference type="GO" id="GO:0005765">
    <property type="term" value="C:lysosomal membrane"/>
    <property type="evidence" value="ECO:0007669"/>
    <property type="project" value="TreeGrafter"/>
</dbReference>
<evidence type="ECO:0000256" key="2">
    <source>
        <dbReference type="ARBA" id="ARBA00006314"/>
    </source>
</evidence>
<feature type="transmembrane region" description="Helical" evidence="7">
    <location>
        <begin position="143"/>
        <end position="167"/>
    </location>
</feature>
<evidence type="ECO:0000256" key="1">
    <source>
        <dbReference type="ARBA" id="ARBA00004141"/>
    </source>
</evidence>
<dbReference type="AlphaFoldDB" id="A0A1B6C2W8"/>
<evidence type="ECO:0000313" key="8">
    <source>
        <dbReference type="EMBL" id="JAS07868.1"/>
    </source>
</evidence>
<dbReference type="GO" id="GO:0005770">
    <property type="term" value="C:late endosome"/>
    <property type="evidence" value="ECO:0007669"/>
    <property type="project" value="TreeGrafter"/>
</dbReference>
<evidence type="ECO:0000256" key="6">
    <source>
        <dbReference type="ARBA" id="ARBA00023136"/>
    </source>
</evidence>
<dbReference type="InterPro" id="IPR029399">
    <property type="entry name" value="TMEM192"/>
</dbReference>
<keyword evidence="4 7" id="KW-0812">Transmembrane</keyword>
<keyword evidence="6 7" id="KW-0472">Membrane</keyword>
<proteinExistence type="inferred from homology"/>
<comment type="subcellular location">
    <subcellularLocation>
        <location evidence="1">Membrane</location>
        <topology evidence="1">Multi-pass membrane protein</topology>
    </subcellularLocation>
</comment>
<dbReference type="PANTHER" id="PTHR31592:SF1">
    <property type="entry name" value="TRANSMEMBRANE PROTEIN 192"/>
    <property type="match status" value="1"/>
</dbReference>
<accession>A0A1B6C2W8</accession>
<organism evidence="8">
    <name type="scientific">Clastoptera arizonana</name>
    <name type="common">Arizona spittle bug</name>
    <dbReference type="NCBI Taxonomy" id="38151"/>
    <lineage>
        <taxon>Eukaryota</taxon>
        <taxon>Metazoa</taxon>
        <taxon>Ecdysozoa</taxon>
        <taxon>Arthropoda</taxon>
        <taxon>Hexapoda</taxon>
        <taxon>Insecta</taxon>
        <taxon>Pterygota</taxon>
        <taxon>Neoptera</taxon>
        <taxon>Paraneoptera</taxon>
        <taxon>Hemiptera</taxon>
        <taxon>Auchenorrhyncha</taxon>
        <taxon>Cercopoidea</taxon>
        <taxon>Clastopteridae</taxon>
        <taxon>Clastoptera</taxon>
    </lineage>
</organism>
<dbReference type="Pfam" id="PF14802">
    <property type="entry name" value="TMEM192"/>
    <property type="match status" value="1"/>
</dbReference>
<protein>
    <recommendedName>
        <fullName evidence="3">Transmembrane protein 192</fullName>
    </recommendedName>
</protein>
<feature type="transmembrane region" description="Helical" evidence="7">
    <location>
        <begin position="108"/>
        <end position="131"/>
    </location>
</feature>
<feature type="transmembrane region" description="Helical" evidence="7">
    <location>
        <begin position="62"/>
        <end position="81"/>
    </location>
</feature>
<sequence length="240" mass="27389">MIGDETDSIHLFLGAFDSSTFIPLKTICVASSFVSLVICFKLAAIFMTFLWPKQDSCDSLYITMYCHCALWFITLVFDHYLKWKHNILRLNGYLVTYKKLVKYGSLPFYIVSLGICVLVAIMTTCLQLNLIPFYCTKNEITSPLIIVLGVTIIELSVLTLTVTIYIVQVFRFNKLQPEAFVDSFTGLSRDNEVGCRERGANIEDLVQNQADLILYYKDLNELLQRKIMGLTSRLRGDTID</sequence>